<organism evidence="1 2">
    <name type="scientific">Viridibacterium curvum</name>
    <dbReference type="NCBI Taxonomy" id="1101404"/>
    <lineage>
        <taxon>Bacteria</taxon>
        <taxon>Pseudomonadati</taxon>
        <taxon>Pseudomonadota</taxon>
        <taxon>Betaproteobacteria</taxon>
        <taxon>Rhodocyclales</taxon>
        <taxon>Rhodocyclaceae</taxon>
        <taxon>Viridibacterium</taxon>
    </lineage>
</organism>
<sequence>MNESATIVANHWDSSSSPCECCGQYSQQIWGDLSLGDTRLAAYFVHWTEGRPDHLPNLDLIIGPWGNANDSANRILVTLLFKPSANGGSFMVTDASSRAGLYGDLFGRAMLRAEVVGTPLASEVFALVDALWLTEPRIAEVKVLNRIS</sequence>
<comment type="caution">
    <text evidence="1">The sequence shown here is derived from an EMBL/GenBank/DDBJ whole genome shotgun (WGS) entry which is preliminary data.</text>
</comment>
<name>A0ABP9QPF0_9RHOO</name>
<gene>
    <name evidence="1" type="ORF">GCM10025770_20730</name>
</gene>
<dbReference type="EMBL" id="BAABLD010000008">
    <property type="protein sequence ID" value="GAA5165352.1"/>
    <property type="molecule type" value="Genomic_DNA"/>
</dbReference>
<protein>
    <submittedName>
        <fullName evidence="1">Uncharacterized protein</fullName>
    </submittedName>
</protein>
<keyword evidence="2" id="KW-1185">Reference proteome</keyword>
<dbReference type="RefSeq" id="WP_345532866.1">
    <property type="nucleotide sequence ID" value="NZ_BAABLD010000008.1"/>
</dbReference>
<evidence type="ECO:0000313" key="2">
    <source>
        <dbReference type="Proteomes" id="UP001500547"/>
    </source>
</evidence>
<proteinExistence type="predicted"/>
<reference evidence="2" key="1">
    <citation type="journal article" date="2019" name="Int. J. Syst. Evol. Microbiol.">
        <title>The Global Catalogue of Microorganisms (GCM) 10K type strain sequencing project: providing services to taxonomists for standard genome sequencing and annotation.</title>
        <authorList>
            <consortium name="The Broad Institute Genomics Platform"/>
            <consortium name="The Broad Institute Genome Sequencing Center for Infectious Disease"/>
            <person name="Wu L."/>
            <person name="Ma J."/>
        </authorList>
    </citation>
    <scope>NUCLEOTIDE SEQUENCE [LARGE SCALE GENOMIC DNA]</scope>
    <source>
        <strain evidence="2">JCM 18715</strain>
    </source>
</reference>
<dbReference type="Proteomes" id="UP001500547">
    <property type="component" value="Unassembled WGS sequence"/>
</dbReference>
<accession>A0ABP9QPF0</accession>
<evidence type="ECO:0000313" key="1">
    <source>
        <dbReference type="EMBL" id="GAA5165352.1"/>
    </source>
</evidence>